<sequence length="136" mass="15832">MIYERLYAIATAKYTTITTTKKNSRRNHKKQSKNENEQSNNKNARFSLLPQNALQPWHCGCANLALLFSEFIFFFPVTTTTVWQLKCWKVGAAVQCSYFVFFDLHSKVFMLFTLGFHCLFIHKSEITCELLCRESG</sequence>
<feature type="region of interest" description="Disordered" evidence="1">
    <location>
        <begin position="19"/>
        <end position="40"/>
    </location>
</feature>
<organism evidence="2">
    <name type="scientific">Ceratitis capitata</name>
    <name type="common">Mediterranean fruit fly</name>
    <name type="synonym">Tephritis capitata</name>
    <dbReference type="NCBI Taxonomy" id="7213"/>
    <lineage>
        <taxon>Eukaryota</taxon>
        <taxon>Metazoa</taxon>
        <taxon>Ecdysozoa</taxon>
        <taxon>Arthropoda</taxon>
        <taxon>Hexapoda</taxon>
        <taxon>Insecta</taxon>
        <taxon>Pterygota</taxon>
        <taxon>Neoptera</taxon>
        <taxon>Endopterygota</taxon>
        <taxon>Diptera</taxon>
        <taxon>Brachycera</taxon>
        <taxon>Muscomorpha</taxon>
        <taxon>Tephritoidea</taxon>
        <taxon>Tephritidae</taxon>
        <taxon>Ceratitis</taxon>
        <taxon>Ceratitis</taxon>
    </lineage>
</organism>
<evidence type="ECO:0000313" key="2">
    <source>
        <dbReference type="EMBL" id="JAB98487.1"/>
    </source>
</evidence>
<accession>W8BID9</accession>
<protein>
    <submittedName>
        <fullName evidence="2">Uncharacterized protein</fullName>
    </submittedName>
</protein>
<reference evidence="2" key="2">
    <citation type="journal article" date="2014" name="BMC Genomics">
        <title>A genomic perspective to assessing quality of mass-reared SIT flies used in Mediterranean fruit fly (Ceratitis capitata) eradication in California.</title>
        <authorList>
            <person name="Calla B."/>
            <person name="Hall B."/>
            <person name="Hou S."/>
            <person name="Geib S.M."/>
        </authorList>
    </citation>
    <scope>NUCLEOTIDE SEQUENCE</scope>
</reference>
<proteinExistence type="evidence at transcript level"/>
<reference evidence="2" key="1">
    <citation type="submission" date="2013-07" db="EMBL/GenBank/DDBJ databases">
        <authorList>
            <person name="Geib S."/>
        </authorList>
    </citation>
    <scope>NUCLEOTIDE SEQUENCE</scope>
</reference>
<evidence type="ECO:0000256" key="1">
    <source>
        <dbReference type="SAM" id="MobiDB-lite"/>
    </source>
</evidence>
<dbReference type="EMBL" id="GAMC01008068">
    <property type="protein sequence ID" value="JAB98487.1"/>
    <property type="molecule type" value="mRNA"/>
</dbReference>
<feature type="non-terminal residue" evidence="2">
    <location>
        <position position="136"/>
    </location>
</feature>
<feature type="compositionally biased region" description="Basic residues" evidence="1">
    <location>
        <begin position="22"/>
        <end position="31"/>
    </location>
</feature>
<name>W8BID9_CERCA</name>
<dbReference type="AlphaFoldDB" id="W8BID9"/>